<evidence type="ECO:0000256" key="13">
    <source>
        <dbReference type="ARBA" id="ARBA00034923"/>
    </source>
</evidence>
<evidence type="ECO:0000256" key="17">
    <source>
        <dbReference type="SAM" id="SignalP"/>
    </source>
</evidence>
<evidence type="ECO:0000313" key="20">
    <source>
        <dbReference type="EMBL" id="RIJ31934.1"/>
    </source>
</evidence>
<dbReference type="Pfam" id="PF12705">
    <property type="entry name" value="PDDEXK_1"/>
    <property type="match status" value="1"/>
</dbReference>
<evidence type="ECO:0000256" key="7">
    <source>
        <dbReference type="ARBA" id="ARBA00022840"/>
    </source>
</evidence>
<proteinExistence type="predicted"/>
<dbReference type="SUPFAM" id="SSF52540">
    <property type="entry name" value="P-loop containing nucleoside triphosphate hydrolases"/>
    <property type="match status" value="1"/>
</dbReference>
<evidence type="ECO:0000256" key="2">
    <source>
        <dbReference type="ARBA" id="ARBA00022741"/>
    </source>
</evidence>
<evidence type="ECO:0000256" key="10">
    <source>
        <dbReference type="ARBA" id="ARBA00023235"/>
    </source>
</evidence>
<evidence type="ECO:0000256" key="5">
    <source>
        <dbReference type="ARBA" id="ARBA00022806"/>
    </source>
</evidence>
<dbReference type="InterPro" id="IPR000212">
    <property type="entry name" value="DNA_helicase_UvrD/REP"/>
</dbReference>
<organism evidence="20 21">
    <name type="scientific">Henriciella algicola</name>
    <dbReference type="NCBI Taxonomy" id="1608422"/>
    <lineage>
        <taxon>Bacteria</taxon>
        <taxon>Pseudomonadati</taxon>
        <taxon>Pseudomonadota</taxon>
        <taxon>Alphaproteobacteria</taxon>
        <taxon>Hyphomonadales</taxon>
        <taxon>Hyphomonadaceae</taxon>
        <taxon>Henriciella</taxon>
    </lineage>
</organism>
<dbReference type="GO" id="GO:0004527">
    <property type="term" value="F:exonuclease activity"/>
    <property type="evidence" value="ECO:0007669"/>
    <property type="project" value="UniProtKB-KW"/>
</dbReference>
<dbReference type="GO" id="GO:0003677">
    <property type="term" value="F:DNA binding"/>
    <property type="evidence" value="ECO:0007669"/>
    <property type="project" value="UniProtKB-KW"/>
</dbReference>
<feature type="chain" id="PRO_5017383375" description="DNA 3'-5' helicase" evidence="17">
    <location>
        <begin position="21"/>
        <end position="1206"/>
    </location>
</feature>
<keyword evidence="10" id="KW-0413">Isomerase</keyword>
<comment type="catalytic activity">
    <reaction evidence="14">
        <text>ATP + H2O = ADP + phosphate + H(+)</text>
        <dbReference type="Rhea" id="RHEA:13065"/>
        <dbReference type="ChEBI" id="CHEBI:15377"/>
        <dbReference type="ChEBI" id="CHEBI:15378"/>
        <dbReference type="ChEBI" id="CHEBI:30616"/>
        <dbReference type="ChEBI" id="CHEBI:43474"/>
        <dbReference type="ChEBI" id="CHEBI:456216"/>
        <dbReference type="EC" id="5.6.2.4"/>
    </reaction>
</comment>
<comment type="catalytic activity">
    <reaction evidence="11">
        <text>Couples ATP hydrolysis with the unwinding of duplex DNA by translocating in the 3'-5' direction.</text>
        <dbReference type="EC" id="5.6.2.4"/>
    </reaction>
</comment>
<dbReference type="EMBL" id="QWGA01000003">
    <property type="protein sequence ID" value="RIJ31934.1"/>
    <property type="molecule type" value="Genomic_DNA"/>
</dbReference>
<keyword evidence="1" id="KW-0540">Nuclease</keyword>
<dbReference type="InterPro" id="IPR011604">
    <property type="entry name" value="PDDEXK-like_dom_sf"/>
</dbReference>
<sequence>MLTRLTLMSACRAPSGRLMAPTMPALPAAMNGYRRAAMTDVIDFPSPYARAQKAQADAALPDRSAWVEAHAGSGKTKVLIDRVARLLLRRDGGRPGAAPDTILCVTYTKAAANEMLGRLFRTLGSWSVADDATLRDKLAELEHRPADTYEASDLDAARALFAQALETPGGLRIETIHAFCARILRRFPLEAHVSPGFTEIEDREADELWTDALREQILHAADTNPDALAVLSEAGGGLGASVILSALRSVATDLTGRDPEALKAEVKQALDAPSESATELVENAMGRDLPRADIQSLVTILSGETSLKKTDADLMDKLVDCLSARPAENRFETYCSLFLTQAGDWKKSNPYTKAIGDLCAEAAALYQMKDGDGSEAFRIRNLLERLKARRAYETTAALIDIGLPVLAGYAAGKRARAALDFDDLIERTKSLLTAPGIAEWVLYKLDGGLNHILLDEAQDTSPSQWVLINALVTEFRAGMGAERAVDPRTQFTVGDKKQSIYSFQGADPERFLQEKQAFISAEESRHGQANLPDMTMSFRSTPEVLGFVDAVFNQDSFAGDPFSDMPPDEADALTHVAKRSNEAGRVDLWPITPHTEEEEGDPWDAPLDHISESSPKNKLAKQVAAEIRRMVDVGEPVWRKGQQEGARPEDFLILVRKRGALFNALIRALKDENLPVAGADRLVLLDHIGVQDCLNLIRFALFPSDDLTLAEILRGPFCGLIDDDNHLFPLAYKRRNESLWDRLQAATDPVFAPARAFCEDLLAHRHLPAFDFLSRALTTRRENGLSGWDRLIQRLGEPARDPVSALIDRALGYDMGEAASLQLFLAEIESDTSQLKRDLAEANGEIRVMTVHGAKGLQAPIVILPDTTGAEKADTNGLFMLEGGIPVYSKRAAEDPPVIAARRLARQTAQARESRRLLYVALTRAEDRLIIAGAHHGWKSGAGYGDTSWYALCRQGMLSLTGGDGGDAEETLTYGEVQPSVTPDSGASAAPPAAPLWTKQQAPGTGPTTRIRAPSRLLTDTAPVSKPFGPARAAALKRGKLIHTLLQYLPELTPEAREAAARIWLDRHAELDDTARAEILTVTLRTLSNDSFSHVFAPGGRSEAAIVGEIDTASGATIINGRVDRLVVSDTEVLIIDYKTDRPAPARVEDVDASYIAQMAAYTHILSETWPRRTVRAGLLYTDGPVLFELPASLLQNSLERLAGRL</sequence>
<evidence type="ECO:0000313" key="21">
    <source>
        <dbReference type="Proteomes" id="UP000265845"/>
    </source>
</evidence>
<evidence type="ECO:0000256" key="8">
    <source>
        <dbReference type="ARBA" id="ARBA00023125"/>
    </source>
</evidence>
<feature type="signal peptide" evidence="17">
    <location>
        <begin position="1"/>
        <end position="20"/>
    </location>
</feature>
<dbReference type="NCBIfam" id="TIGR02784">
    <property type="entry name" value="addA_alphas"/>
    <property type="match status" value="1"/>
</dbReference>
<feature type="domain" description="UvrD-like helicase ATP-binding" evidence="18">
    <location>
        <begin position="48"/>
        <end position="541"/>
    </location>
</feature>
<evidence type="ECO:0000256" key="4">
    <source>
        <dbReference type="ARBA" id="ARBA00022801"/>
    </source>
</evidence>
<dbReference type="Proteomes" id="UP000265845">
    <property type="component" value="Unassembled WGS sequence"/>
</dbReference>
<dbReference type="Pfam" id="PF00580">
    <property type="entry name" value="UvrD-helicase"/>
    <property type="match status" value="1"/>
</dbReference>
<dbReference type="InterPro" id="IPR014151">
    <property type="entry name" value="DNA_helicase_AddA"/>
</dbReference>
<dbReference type="InterPro" id="IPR014016">
    <property type="entry name" value="UvrD-like_ATP-bd"/>
</dbReference>
<comment type="caution">
    <text evidence="20">The sequence shown here is derived from an EMBL/GenBank/DDBJ whole genome shotgun (WGS) entry which is preliminary data.</text>
</comment>
<evidence type="ECO:0000256" key="14">
    <source>
        <dbReference type="ARBA" id="ARBA00048988"/>
    </source>
</evidence>
<evidence type="ECO:0000256" key="3">
    <source>
        <dbReference type="ARBA" id="ARBA00022763"/>
    </source>
</evidence>
<evidence type="ECO:0000256" key="15">
    <source>
        <dbReference type="PROSITE-ProRule" id="PRU00560"/>
    </source>
</evidence>
<evidence type="ECO:0000259" key="19">
    <source>
        <dbReference type="PROSITE" id="PS51217"/>
    </source>
</evidence>
<dbReference type="PANTHER" id="PTHR11070">
    <property type="entry name" value="UVRD / RECB / PCRA DNA HELICASE FAMILY MEMBER"/>
    <property type="match status" value="1"/>
</dbReference>
<feature type="domain" description="UvrD-like helicase C-terminal" evidence="19">
    <location>
        <begin position="567"/>
        <end position="856"/>
    </location>
</feature>
<dbReference type="SUPFAM" id="SSF52980">
    <property type="entry name" value="Restriction endonuclease-like"/>
    <property type="match status" value="1"/>
</dbReference>
<dbReference type="GO" id="GO:0000725">
    <property type="term" value="P:recombinational repair"/>
    <property type="evidence" value="ECO:0007669"/>
    <property type="project" value="TreeGrafter"/>
</dbReference>
<keyword evidence="4 15" id="KW-0378">Hydrolase</keyword>
<keyword evidence="9" id="KW-0234">DNA repair</keyword>
<dbReference type="PANTHER" id="PTHR11070:SF2">
    <property type="entry name" value="ATP-DEPENDENT DNA HELICASE SRS2"/>
    <property type="match status" value="1"/>
</dbReference>
<keyword evidence="6" id="KW-0269">Exonuclease</keyword>
<dbReference type="Gene3D" id="3.40.50.300">
    <property type="entry name" value="P-loop containing nucleotide triphosphate hydrolases"/>
    <property type="match status" value="4"/>
</dbReference>
<evidence type="ECO:0000256" key="6">
    <source>
        <dbReference type="ARBA" id="ARBA00022839"/>
    </source>
</evidence>
<keyword evidence="5 15" id="KW-0347">Helicase</keyword>
<feature type="binding site" evidence="15">
    <location>
        <begin position="69"/>
        <end position="76"/>
    </location>
    <ligand>
        <name>ATP</name>
        <dbReference type="ChEBI" id="CHEBI:30616"/>
    </ligand>
</feature>
<reference evidence="20 21" key="1">
    <citation type="submission" date="2018-08" db="EMBL/GenBank/DDBJ databases">
        <title>Henriciella mobilis sp. nov., isolated from seawater.</title>
        <authorList>
            <person name="Cheng H."/>
            <person name="Wu Y.-H."/>
            <person name="Xu X.-W."/>
            <person name="Guo L.-L."/>
        </authorList>
    </citation>
    <scope>NUCLEOTIDE SEQUENCE [LARGE SCALE GENOMIC DNA]</scope>
    <source>
        <strain evidence="20 21">CCUG67844</strain>
    </source>
</reference>
<feature type="region of interest" description="Disordered" evidence="16">
    <location>
        <begin position="593"/>
        <end position="617"/>
    </location>
</feature>
<dbReference type="EC" id="5.6.2.4" evidence="12"/>
<dbReference type="InterPro" id="IPR011335">
    <property type="entry name" value="Restrct_endonuc-II-like"/>
</dbReference>
<dbReference type="AlphaFoldDB" id="A0A399RNP3"/>
<gene>
    <name evidence="20" type="primary">addA</name>
    <name evidence="20" type="ORF">D1222_06745</name>
</gene>
<protein>
    <recommendedName>
        <fullName evidence="12">DNA 3'-5' helicase</fullName>
        <ecNumber evidence="12">5.6.2.4</ecNumber>
    </recommendedName>
    <alternativeName>
        <fullName evidence="13">DNA 3'-5' helicase II</fullName>
    </alternativeName>
</protein>
<keyword evidence="2 15" id="KW-0547">Nucleotide-binding</keyword>
<dbReference type="PROSITE" id="PS51198">
    <property type="entry name" value="UVRD_HELICASE_ATP_BIND"/>
    <property type="match status" value="1"/>
</dbReference>
<dbReference type="InterPro" id="IPR014017">
    <property type="entry name" value="DNA_helicase_UvrD-like_C"/>
</dbReference>
<keyword evidence="21" id="KW-1185">Reference proteome</keyword>
<dbReference type="InterPro" id="IPR038726">
    <property type="entry name" value="PDDEXK_AddAB-type"/>
</dbReference>
<keyword evidence="8" id="KW-0238">DNA-binding</keyword>
<evidence type="ECO:0000256" key="9">
    <source>
        <dbReference type="ARBA" id="ARBA00023204"/>
    </source>
</evidence>
<keyword evidence="7 15" id="KW-0067">ATP-binding</keyword>
<accession>A0A399RNP3</accession>
<name>A0A399RNP3_9PROT</name>
<evidence type="ECO:0000256" key="1">
    <source>
        <dbReference type="ARBA" id="ARBA00022722"/>
    </source>
</evidence>
<dbReference type="GO" id="GO:0005829">
    <property type="term" value="C:cytosol"/>
    <property type="evidence" value="ECO:0007669"/>
    <property type="project" value="TreeGrafter"/>
</dbReference>
<dbReference type="Pfam" id="PF13361">
    <property type="entry name" value="UvrD_C"/>
    <property type="match status" value="1"/>
</dbReference>
<feature type="region of interest" description="Disordered" evidence="16">
    <location>
        <begin position="977"/>
        <end position="1011"/>
    </location>
</feature>
<evidence type="ECO:0000256" key="12">
    <source>
        <dbReference type="ARBA" id="ARBA00034808"/>
    </source>
</evidence>
<evidence type="ECO:0000256" key="11">
    <source>
        <dbReference type="ARBA" id="ARBA00034617"/>
    </source>
</evidence>
<evidence type="ECO:0000256" key="16">
    <source>
        <dbReference type="SAM" id="MobiDB-lite"/>
    </source>
</evidence>
<dbReference type="GO" id="GO:0033202">
    <property type="term" value="C:DNA helicase complex"/>
    <property type="evidence" value="ECO:0007669"/>
    <property type="project" value="TreeGrafter"/>
</dbReference>
<dbReference type="GO" id="GO:0043138">
    <property type="term" value="F:3'-5' DNA helicase activity"/>
    <property type="evidence" value="ECO:0007669"/>
    <property type="project" value="UniProtKB-EC"/>
</dbReference>
<feature type="compositionally biased region" description="Polar residues" evidence="16">
    <location>
        <begin position="998"/>
        <end position="1008"/>
    </location>
</feature>
<keyword evidence="3" id="KW-0227">DNA damage</keyword>
<dbReference type="PROSITE" id="PS51217">
    <property type="entry name" value="UVRD_HELICASE_CTER"/>
    <property type="match status" value="1"/>
</dbReference>
<dbReference type="GO" id="GO:0005524">
    <property type="term" value="F:ATP binding"/>
    <property type="evidence" value="ECO:0007669"/>
    <property type="project" value="UniProtKB-UniRule"/>
</dbReference>
<evidence type="ECO:0000259" key="18">
    <source>
        <dbReference type="PROSITE" id="PS51198"/>
    </source>
</evidence>
<dbReference type="InterPro" id="IPR027417">
    <property type="entry name" value="P-loop_NTPase"/>
</dbReference>
<keyword evidence="17" id="KW-0732">Signal</keyword>
<dbReference type="Gene3D" id="3.90.320.10">
    <property type="match status" value="1"/>
</dbReference>